<dbReference type="EMBL" id="JAPWTK010000020">
    <property type="protein sequence ID" value="KAJ8957930.1"/>
    <property type="molecule type" value="Genomic_DNA"/>
</dbReference>
<organism evidence="1 2">
    <name type="scientific">Aromia moschata</name>
    <dbReference type="NCBI Taxonomy" id="1265417"/>
    <lineage>
        <taxon>Eukaryota</taxon>
        <taxon>Metazoa</taxon>
        <taxon>Ecdysozoa</taxon>
        <taxon>Arthropoda</taxon>
        <taxon>Hexapoda</taxon>
        <taxon>Insecta</taxon>
        <taxon>Pterygota</taxon>
        <taxon>Neoptera</taxon>
        <taxon>Endopterygota</taxon>
        <taxon>Coleoptera</taxon>
        <taxon>Polyphaga</taxon>
        <taxon>Cucujiformia</taxon>
        <taxon>Chrysomeloidea</taxon>
        <taxon>Cerambycidae</taxon>
        <taxon>Cerambycinae</taxon>
        <taxon>Callichromatini</taxon>
        <taxon>Aromia</taxon>
    </lineage>
</organism>
<protein>
    <submittedName>
        <fullName evidence="1">Uncharacterized protein</fullName>
    </submittedName>
</protein>
<keyword evidence="2" id="KW-1185">Reference proteome</keyword>
<dbReference type="Proteomes" id="UP001162162">
    <property type="component" value="Unassembled WGS sequence"/>
</dbReference>
<sequence>MAEFFLVNITDGKYSYGKLFLKNHTVEESEKTILEYTKVLLRKADGLDFDCVFTHYFVKELKISQFYRINVIRKWADGFHELAIVLQPTNYDLIDYEWNDRIFVMVREKMRTRTCSVLVIYTWRSIFCLGRLLSKLCRYRR</sequence>
<evidence type="ECO:0000313" key="2">
    <source>
        <dbReference type="Proteomes" id="UP001162162"/>
    </source>
</evidence>
<reference evidence="1" key="1">
    <citation type="journal article" date="2023" name="Insect Mol. Biol.">
        <title>Genome sequencing provides insights into the evolution of gene families encoding plant cell wall-degrading enzymes in longhorned beetles.</title>
        <authorList>
            <person name="Shin N.R."/>
            <person name="Okamura Y."/>
            <person name="Kirsch R."/>
            <person name="Pauchet Y."/>
        </authorList>
    </citation>
    <scope>NUCLEOTIDE SEQUENCE</scope>
    <source>
        <strain evidence="1">AMC_N1</strain>
    </source>
</reference>
<evidence type="ECO:0000313" key="1">
    <source>
        <dbReference type="EMBL" id="KAJ8957930.1"/>
    </source>
</evidence>
<comment type="caution">
    <text evidence="1">The sequence shown here is derived from an EMBL/GenBank/DDBJ whole genome shotgun (WGS) entry which is preliminary data.</text>
</comment>
<name>A0AAV8Z2Z8_9CUCU</name>
<dbReference type="AlphaFoldDB" id="A0AAV8Z2Z8"/>
<proteinExistence type="predicted"/>
<gene>
    <name evidence="1" type="ORF">NQ318_001927</name>
</gene>
<accession>A0AAV8Z2Z8</accession>